<feature type="region of interest" description="Disordered" evidence="1">
    <location>
        <begin position="113"/>
        <end position="146"/>
    </location>
</feature>
<name>A0AAD8KQF7_TARER</name>
<gene>
    <name evidence="2" type="ORF">QVD17_19144</name>
</gene>
<dbReference type="AlphaFoldDB" id="A0AAD8KQF7"/>
<dbReference type="EMBL" id="JAUHHV010000005">
    <property type="protein sequence ID" value="KAK1423835.1"/>
    <property type="molecule type" value="Genomic_DNA"/>
</dbReference>
<keyword evidence="3" id="KW-1185">Reference proteome</keyword>
<feature type="compositionally biased region" description="Polar residues" evidence="1">
    <location>
        <begin position="113"/>
        <end position="124"/>
    </location>
</feature>
<evidence type="ECO:0000256" key="1">
    <source>
        <dbReference type="SAM" id="MobiDB-lite"/>
    </source>
</evidence>
<dbReference type="Proteomes" id="UP001229421">
    <property type="component" value="Unassembled WGS sequence"/>
</dbReference>
<feature type="compositionally biased region" description="Low complexity" evidence="1">
    <location>
        <begin position="131"/>
        <end position="146"/>
    </location>
</feature>
<accession>A0AAD8KQF7</accession>
<reference evidence="2" key="1">
    <citation type="journal article" date="2023" name="bioRxiv">
        <title>Improved chromosome-level genome assembly for marigold (Tagetes erecta).</title>
        <authorList>
            <person name="Jiang F."/>
            <person name="Yuan L."/>
            <person name="Wang S."/>
            <person name="Wang H."/>
            <person name="Xu D."/>
            <person name="Wang A."/>
            <person name="Fan W."/>
        </authorList>
    </citation>
    <scope>NUCLEOTIDE SEQUENCE</scope>
    <source>
        <strain evidence="2">WSJ</strain>
        <tissue evidence="2">Leaf</tissue>
    </source>
</reference>
<evidence type="ECO:0000313" key="2">
    <source>
        <dbReference type="EMBL" id="KAK1423835.1"/>
    </source>
</evidence>
<organism evidence="2 3">
    <name type="scientific">Tagetes erecta</name>
    <name type="common">African marigold</name>
    <dbReference type="NCBI Taxonomy" id="13708"/>
    <lineage>
        <taxon>Eukaryota</taxon>
        <taxon>Viridiplantae</taxon>
        <taxon>Streptophyta</taxon>
        <taxon>Embryophyta</taxon>
        <taxon>Tracheophyta</taxon>
        <taxon>Spermatophyta</taxon>
        <taxon>Magnoliopsida</taxon>
        <taxon>eudicotyledons</taxon>
        <taxon>Gunneridae</taxon>
        <taxon>Pentapetalae</taxon>
        <taxon>asterids</taxon>
        <taxon>campanulids</taxon>
        <taxon>Asterales</taxon>
        <taxon>Asteraceae</taxon>
        <taxon>Asteroideae</taxon>
        <taxon>Heliantheae alliance</taxon>
        <taxon>Tageteae</taxon>
        <taxon>Tagetes</taxon>
    </lineage>
</organism>
<comment type="caution">
    <text evidence="2">The sequence shown here is derived from an EMBL/GenBank/DDBJ whole genome shotgun (WGS) entry which is preliminary data.</text>
</comment>
<proteinExistence type="predicted"/>
<evidence type="ECO:0000313" key="3">
    <source>
        <dbReference type="Proteomes" id="UP001229421"/>
    </source>
</evidence>
<protein>
    <submittedName>
        <fullName evidence="2">Uncharacterized protein</fullName>
    </submittedName>
</protein>
<sequence length="146" mass="16544">MPCPILSRLKWTNRYQTHWWWWGLYKKRSFCPQHNYHILVLHNCSDRNIVGHVLPACNKSHHPTTLFNNRIRLYGGGSGLLPRRPRLLLAGEGMVLVFLVSLSSSPHPRCLTSLPSPISTTRSQPRPRAPPLLLATTPSSLNSHGV</sequence>